<evidence type="ECO:0000256" key="1">
    <source>
        <dbReference type="ARBA" id="ARBA00010541"/>
    </source>
</evidence>
<dbReference type="PRINTS" id="PR00834">
    <property type="entry name" value="PROTEASES2C"/>
</dbReference>
<dbReference type="GO" id="GO:0004252">
    <property type="term" value="F:serine-type endopeptidase activity"/>
    <property type="evidence" value="ECO:0007669"/>
    <property type="project" value="InterPro"/>
</dbReference>
<dbReference type="PANTHER" id="PTHR22939:SF129">
    <property type="entry name" value="SERINE PROTEASE HTRA2, MITOCHONDRIAL"/>
    <property type="match status" value="1"/>
</dbReference>
<evidence type="ECO:0000259" key="5">
    <source>
        <dbReference type="SMART" id="SM00228"/>
    </source>
</evidence>
<dbReference type="PANTHER" id="PTHR22939">
    <property type="entry name" value="SERINE PROTEASE FAMILY S1C HTRA-RELATED"/>
    <property type="match status" value="1"/>
</dbReference>
<name>A0A174LDW5_9FIRM</name>
<evidence type="ECO:0000313" key="6">
    <source>
        <dbReference type="EMBL" id="CUP19649.1"/>
    </source>
</evidence>
<dbReference type="InterPro" id="IPR036034">
    <property type="entry name" value="PDZ_sf"/>
</dbReference>
<dbReference type="InterPro" id="IPR001940">
    <property type="entry name" value="Peptidase_S1C"/>
</dbReference>
<feature type="compositionally biased region" description="Acidic residues" evidence="4">
    <location>
        <begin position="70"/>
        <end position="83"/>
    </location>
</feature>
<accession>A0A174LDW5</accession>
<reference evidence="6 7" key="1">
    <citation type="submission" date="2015-09" db="EMBL/GenBank/DDBJ databases">
        <authorList>
            <consortium name="Pathogen Informatics"/>
        </authorList>
    </citation>
    <scope>NUCLEOTIDE SEQUENCE [LARGE SCALE GENOMIC DNA]</scope>
    <source>
        <strain evidence="6 7">2789STDY5834885</strain>
    </source>
</reference>
<dbReference type="GO" id="GO:0006508">
    <property type="term" value="P:proteolysis"/>
    <property type="evidence" value="ECO:0007669"/>
    <property type="project" value="UniProtKB-KW"/>
</dbReference>
<feature type="domain" description="PDZ" evidence="5">
    <location>
        <begin position="388"/>
        <end position="468"/>
    </location>
</feature>
<dbReference type="Pfam" id="PF13180">
    <property type="entry name" value="PDZ_2"/>
    <property type="match status" value="1"/>
</dbReference>
<comment type="similarity">
    <text evidence="1">Belongs to the peptidase S1C family.</text>
</comment>
<dbReference type="EC" id="3.4.21.107" evidence="6"/>
<dbReference type="SUPFAM" id="SSF50494">
    <property type="entry name" value="Trypsin-like serine proteases"/>
    <property type="match status" value="1"/>
</dbReference>
<dbReference type="AlphaFoldDB" id="A0A174LDW5"/>
<proteinExistence type="inferred from homology"/>
<evidence type="ECO:0000256" key="3">
    <source>
        <dbReference type="ARBA" id="ARBA00022801"/>
    </source>
</evidence>
<dbReference type="SUPFAM" id="SSF50156">
    <property type="entry name" value="PDZ domain-like"/>
    <property type="match status" value="1"/>
</dbReference>
<feature type="region of interest" description="Disordered" evidence="4">
    <location>
        <begin position="58"/>
        <end position="164"/>
    </location>
</feature>
<dbReference type="InterPro" id="IPR009003">
    <property type="entry name" value="Peptidase_S1_PA"/>
</dbReference>
<keyword evidence="2 6" id="KW-0645">Protease</keyword>
<sequence length="484" mass="51840">MENDPKPYKFMKESIKKQPPDWKKIVLLIAGWLALAALGGLVAAAVFAVTEPKIAEAVTREEPPAKVDIPGDEDPNSGQEPDETITASSASASVDSSGSGSEISSSTVDSSTSESSVSESTVSESTEENGAAEGTESSTSEEPEEGSEVSSVDGETDAEEKDSSLKNYEALYQDMLEVTEKPKRALVTVIGITNQMDYFNQNYENQQQISGLIVADNGQDLFILTEYRIVENVERIQVTFWDETMVDATYQRHDPSTGLTIVKVDESKLDEETRDGLAVAPLGSSYLVSQGDPVVAVGSPVGYSNSIAYGVVTSVTNKISALDNEYNLLTTDILGSTDGSGILVNLDGEIVGIIAQSYSAKGNNVVTGIAISQIKKLIENLSNNVSRAYIGIRGQDVTEELSDKTGIPKGVLISRVADDSPAMMAGMKEYDVIVKLGEHKVETIKQYHEQLGKYSTGDVVTVTAMRKGAEGYAEMTFDVTMGEV</sequence>
<organism evidence="6 7">
    <name type="scientific">Fusicatenibacter saccharivorans</name>
    <dbReference type="NCBI Taxonomy" id="1150298"/>
    <lineage>
        <taxon>Bacteria</taxon>
        <taxon>Bacillati</taxon>
        <taxon>Bacillota</taxon>
        <taxon>Clostridia</taxon>
        <taxon>Lachnospirales</taxon>
        <taxon>Lachnospiraceae</taxon>
        <taxon>Fusicatenibacter</taxon>
    </lineage>
</organism>
<gene>
    <name evidence="6" type="primary">mucD</name>
    <name evidence="6" type="ORF">ERS852498_01442</name>
</gene>
<dbReference type="EMBL" id="CZAL01000007">
    <property type="protein sequence ID" value="CUP19649.1"/>
    <property type="molecule type" value="Genomic_DNA"/>
</dbReference>
<evidence type="ECO:0000313" key="7">
    <source>
        <dbReference type="Proteomes" id="UP000095709"/>
    </source>
</evidence>
<protein>
    <submittedName>
        <fullName evidence="6">Probable periplasmic serine endoprotease DegP-like</fullName>
        <ecNumber evidence="6">3.4.21.107</ecNumber>
    </submittedName>
</protein>
<evidence type="ECO:0000256" key="2">
    <source>
        <dbReference type="ARBA" id="ARBA00022670"/>
    </source>
</evidence>
<dbReference type="Gene3D" id="2.30.42.10">
    <property type="match status" value="1"/>
</dbReference>
<dbReference type="Pfam" id="PF13365">
    <property type="entry name" value="Trypsin_2"/>
    <property type="match status" value="1"/>
</dbReference>
<keyword evidence="3 6" id="KW-0378">Hydrolase</keyword>
<dbReference type="Gene3D" id="2.40.10.120">
    <property type="match status" value="1"/>
</dbReference>
<feature type="compositionally biased region" description="Low complexity" evidence="4">
    <location>
        <begin position="84"/>
        <end position="124"/>
    </location>
</feature>
<dbReference type="RefSeq" id="WP_055266337.1">
    <property type="nucleotide sequence ID" value="NZ_CZAL01000007.1"/>
</dbReference>
<dbReference type="InterPro" id="IPR001478">
    <property type="entry name" value="PDZ"/>
</dbReference>
<evidence type="ECO:0000256" key="4">
    <source>
        <dbReference type="SAM" id="MobiDB-lite"/>
    </source>
</evidence>
<dbReference type="Proteomes" id="UP000095709">
    <property type="component" value="Unassembled WGS sequence"/>
</dbReference>
<dbReference type="SMART" id="SM00228">
    <property type="entry name" value="PDZ"/>
    <property type="match status" value="1"/>
</dbReference>